<comment type="caution">
    <text evidence="1">The sequence shown here is derived from an EMBL/GenBank/DDBJ whole genome shotgun (WGS) entry which is preliminary data.</text>
</comment>
<proteinExistence type="predicted"/>
<name>A0A1L9QN94_9CYAN</name>
<evidence type="ECO:0000313" key="1">
    <source>
        <dbReference type="EMBL" id="OJJ24153.1"/>
    </source>
</evidence>
<dbReference type="SUPFAM" id="SSF51197">
    <property type="entry name" value="Clavaminate synthase-like"/>
    <property type="match status" value="1"/>
</dbReference>
<dbReference type="GO" id="GO:0005506">
    <property type="term" value="F:iron ion binding"/>
    <property type="evidence" value="ECO:0007669"/>
    <property type="project" value="UniProtKB-ARBA"/>
</dbReference>
<dbReference type="AlphaFoldDB" id="A0A1L9QN94"/>
<dbReference type="EMBL" id="MLAW01000036">
    <property type="protein sequence ID" value="OJJ24153.1"/>
    <property type="molecule type" value="Genomic_DNA"/>
</dbReference>
<keyword evidence="2" id="KW-1185">Reference proteome</keyword>
<dbReference type="Pfam" id="PF05721">
    <property type="entry name" value="PhyH"/>
    <property type="match status" value="1"/>
</dbReference>
<dbReference type="STRING" id="1925591.BI308_17950"/>
<reference evidence="1" key="1">
    <citation type="submission" date="2016-10" db="EMBL/GenBank/DDBJ databases">
        <title>CRISPR-Cas defence system in Roseofilum reptotaenium: evidence of a bacteriophage-cyanobacterium arms race in the coral black band disease.</title>
        <authorList>
            <person name="Buerger P."/>
            <person name="Wood-Charlson E.M."/>
            <person name="Weynberg K.D."/>
            <person name="Willis B."/>
            <person name="Van Oppen M.J."/>
        </authorList>
    </citation>
    <scope>NUCLEOTIDE SEQUENCE [LARGE SCALE GENOMIC DNA]</scope>
    <source>
        <strain evidence="1">AO1-A</strain>
    </source>
</reference>
<evidence type="ECO:0000313" key="2">
    <source>
        <dbReference type="Proteomes" id="UP000183940"/>
    </source>
</evidence>
<evidence type="ECO:0008006" key="3">
    <source>
        <dbReference type="Google" id="ProtNLM"/>
    </source>
</evidence>
<protein>
    <recommendedName>
        <fullName evidence="3">Phytanoyl-CoA dioxygenase</fullName>
    </recommendedName>
</protein>
<dbReference type="Gene3D" id="2.60.120.620">
    <property type="entry name" value="q2cbj1_9rhob like domain"/>
    <property type="match status" value="1"/>
</dbReference>
<gene>
    <name evidence="1" type="ORF">BI308_17950</name>
</gene>
<dbReference type="InterPro" id="IPR008775">
    <property type="entry name" value="Phytyl_CoA_dOase-like"/>
</dbReference>
<dbReference type="Proteomes" id="UP000183940">
    <property type="component" value="Unassembled WGS sequence"/>
</dbReference>
<sequence>MTFSCQGYEILESLIGQQTLAPIVQQLNTLHLKPTQGGLRNLHHHLRTVLDLVYSPKLLRKAQDYLGDSPSVVRVLFFDKTPSNNWLVPWHQDRAIAVSHKQEIPGWGPWSIKDTIPHVHPPANVLHQMVTFRIHLDAAEPKNGCLRVIPGSHLQGILSAAQIQEIVQTQPSVNCTVQPGSVMAMKPLILHASSKATHPTHRRVIQVEYSSYRLPEGMHWVGYSASR</sequence>
<accession>A0A1L9QN94</accession>
<dbReference type="GO" id="GO:0016706">
    <property type="term" value="F:2-oxoglutarate-dependent dioxygenase activity"/>
    <property type="evidence" value="ECO:0007669"/>
    <property type="project" value="UniProtKB-ARBA"/>
</dbReference>
<dbReference type="PANTHER" id="PTHR20883:SF48">
    <property type="entry name" value="ECTOINE DIOXYGENASE"/>
    <property type="match status" value="1"/>
</dbReference>
<organism evidence="1 2">
    <name type="scientific">Roseofilum reptotaenium AO1-A</name>
    <dbReference type="NCBI Taxonomy" id="1925591"/>
    <lineage>
        <taxon>Bacteria</taxon>
        <taxon>Bacillati</taxon>
        <taxon>Cyanobacteriota</taxon>
        <taxon>Cyanophyceae</taxon>
        <taxon>Desertifilales</taxon>
        <taxon>Desertifilaceae</taxon>
        <taxon>Roseofilum</taxon>
    </lineage>
</organism>
<dbReference type="PANTHER" id="PTHR20883">
    <property type="entry name" value="PHYTANOYL-COA DIOXYGENASE DOMAIN CONTAINING 1"/>
    <property type="match status" value="1"/>
</dbReference>